<sequence length="298" mass="35235">MTQMKKKMTNEKKIKLLAWVCSEVLSYDEYYGTDHHYDHHHLASFIKEKHRNIDLNKELDHQSHQQSEETKRKALFLSLPIPKRRRSTRIAIRSYRHHQLPPPLPLPLPLPLPEEETNIILKSRTPKRHRIVKFRRQIQHEPCKGGVINGPDPPPPLSEELAQIIRTMTLPDHQQQSPVKLVIQRKLFQSDTQPNLNRLQMPLKQISSDDFLNDDEKNKINQKEGIKVRFIQPNHEEENDLTLTRWKYKGENSLCYVLNKNWYRGVVQKNRLKMGQIVQVWFFRDKDGSPCFAMVNLG</sequence>
<evidence type="ECO:0000313" key="6">
    <source>
        <dbReference type="EMBL" id="KAF4355040.1"/>
    </source>
</evidence>
<dbReference type="EMBL" id="JAATIP010000270">
    <property type="protein sequence ID" value="KAF4355040.1"/>
    <property type="molecule type" value="Genomic_DNA"/>
</dbReference>
<evidence type="ECO:0000313" key="8">
    <source>
        <dbReference type="Proteomes" id="UP000525078"/>
    </source>
</evidence>
<dbReference type="InterPro" id="IPR005508">
    <property type="entry name" value="At2g31720-like"/>
</dbReference>
<dbReference type="EMBL" id="JAATIP010000168">
    <property type="protein sequence ID" value="KAF4364202.1"/>
    <property type="molecule type" value="Genomic_DNA"/>
</dbReference>
<accession>A0A7J6F0L3</accession>
<keyword evidence="3" id="KW-0238">DNA-binding</keyword>
<evidence type="ECO:0000256" key="1">
    <source>
        <dbReference type="ARBA" id="ARBA00004123"/>
    </source>
</evidence>
<evidence type="ECO:0000256" key="5">
    <source>
        <dbReference type="ARBA" id="ARBA00023242"/>
    </source>
</evidence>
<dbReference type="Pfam" id="PF03754">
    <property type="entry name" value="At2g31720-like"/>
    <property type="match status" value="1"/>
</dbReference>
<evidence type="ECO:0000256" key="4">
    <source>
        <dbReference type="ARBA" id="ARBA00023163"/>
    </source>
</evidence>
<evidence type="ECO:0008006" key="9">
    <source>
        <dbReference type="Google" id="ProtNLM"/>
    </source>
</evidence>
<dbReference type="Proteomes" id="UP000525078">
    <property type="component" value="Unassembled WGS sequence"/>
</dbReference>
<keyword evidence="5" id="KW-0539">Nucleus</keyword>
<keyword evidence="4" id="KW-0804">Transcription</keyword>
<dbReference type="SUPFAM" id="SSF101936">
    <property type="entry name" value="DNA-binding pseudobarrel domain"/>
    <property type="match status" value="1"/>
</dbReference>
<reference evidence="7 8" key="1">
    <citation type="journal article" date="2020" name="bioRxiv">
        <title>Sequence and annotation of 42 cannabis genomes reveals extensive copy number variation in cannabinoid synthesis and pathogen resistance genes.</title>
        <authorList>
            <person name="Mckernan K.J."/>
            <person name="Helbert Y."/>
            <person name="Kane L.T."/>
            <person name="Ebling H."/>
            <person name="Zhang L."/>
            <person name="Liu B."/>
            <person name="Eaton Z."/>
            <person name="Mclaughlin S."/>
            <person name="Kingan S."/>
            <person name="Baybayan P."/>
            <person name="Concepcion G."/>
            <person name="Jordan M."/>
            <person name="Riva A."/>
            <person name="Barbazuk W."/>
            <person name="Harkins T."/>
        </authorList>
    </citation>
    <scope>NUCLEOTIDE SEQUENCE [LARGE SCALE GENOMIC DNA]</scope>
    <source>
        <strain evidence="8">cv. Jamaican Lion 4</strain>
        <strain evidence="7">Mother</strain>
        <tissue evidence="7">Leaf</tissue>
    </source>
</reference>
<organism evidence="7 8">
    <name type="scientific">Cannabis sativa</name>
    <name type="common">Hemp</name>
    <name type="synonym">Marijuana</name>
    <dbReference type="NCBI Taxonomy" id="3483"/>
    <lineage>
        <taxon>Eukaryota</taxon>
        <taxon>Viridiplantae</taxon>
        <taxon>Streptophyta</taxon>
        <taxon>Embryophyta</taxon>
        <taxon>Tracheophyta</taxon>
        <taxon>Spermatophyta</taxon>
        <taxon>Magnoliopsida</taxon>
        <taxon>eudicotyledons</taxon>
        <taxon>Gunneridae</taxon>
        <taxon>Pentapetalae</taxon>
        <taxon>rosids</taxon>
        <taxon>fabids</taxon>
        <taxon>Rosales</taxon>
        <taxon>Cannabaceae</taxon>
        <taxon>Cannabis</taxon>
    </lineage>
</organism>
<name>A0A7J6F0L3_CANSA</name>
<dbReference type="GO" id="GO:0005634">
    <property type="term" value="C:nucleus"/>
    <property type="evidence" value="ECO:0007669"/>
    <property type="project" value="UniProtKB-SubCell"/>
</dbReference>
<dbReference type="PANTHER" id="PTHR31541">
    <property type="entry name" value="B3 DOMAIN PLANT PROTEIN-RELATED"/>
    <property type="match status" value="1"/>
</dbReference>
<evidence type="ECO:0000256" key="3">
    <source>
        <dbReference type="ARBA" id="ARBA00023125"/>
    </source>
</evidence>
<dbReference type="GO" id="GO:0003677">
    <property type="term" value="F:DNA binding"/>
    <property type="evidence" value="ECO:0007669"/>
    <property type="project" value="UniProtKB-KW"/>
</dbReference>
<keyword evidence="2" id="KW-0805">Transcription regulation</keyword>
<dbReference type="InterPro" id="IPR015300">
    <property type="entry name" value="DNA-bd_pseudobarrel_sf"/>
</dbReference>
<gene>
    <name evidence="7" type="ORF">F8388_000154</name>
    <name evidence="6" type="ORF">F8388_022292</name>
</gene>
<comment type="caution">
    <text evidence="7">The sequence shown here is derived from an EMBL/GenBank/DDBJ whole genome shotgun (WGS) entry which is preliminary data.</text>
</comment>
<proteinExistence type="predicted"/>
<evidence type="ECO:0000313" key="7">
    <source>
        <dbReference type="EMBL" id="KAF4364202.1"/>
    </source>
</evidence>
<evidence type="ECO:0000256" key="2">
    <source>
        <dbReference type="ARBA" id="ARBA00023015"/>
    </source>
</evidence>
<comment type="subcellular location">
    <subcellularLocation>
        <location evidence="1">Nucleus</location>
    </subcellularLocation>
</comment>
<protein>
    <recommendedName>
        <fullName evidence="9">B3 domain-containing protein</fullName>
    </recommendedName>
</protein>
<dbReference type="PANTHER" id="PTHR31541:SF25">
    <property type="entry name" value="GAMMA-GLIADIN B"/>
    <property type="match status" value="1"/>
</dbReference>
<dbReference type="Gene3D" id="2.40.330.10">
    <property type="entry name" value="DNA-binding pseudobarrel domain"/>
    <property type="match status" value="1"/>
</dbReference>
<dbReference type="AlphaFoldDB" id="A0A7J6F0L3"/>